<keyword evidence="3 5" id="KW-0687">Ribonucleoprotein</keyword>
<organism evidence="7 8">
    <name type="scientific">Blastopirellula marina</name>
    <dbReference type="NCBI Taxonomy" id="124"/>
    <lineage>
        <taxon>Bacteria</taxon>
        <taxon>Pseudomonadati</taxon>
        <taxon>Planctomycetota</taxon>
        <taxon>Planctomycetia</taxon>
        <taxon>Pirellulales</taxon>
        <taxon>Pirellulaceae</taxon>
        <taxon>Blastopirellula</taxon>
    </lineage>
</organism>
<dbReference type="Proteomes" id="UP000238322">
    <property type="component" value="Unassembled WGS sequence"/>
</dbReference>
<evidence type="ECO:0000256" key="4">
    <source>
        <dbReference type="ARBA" id="ARBA00035135"/>
    </source>
</evidence>
<dbReference type="NCBIfam" id="TIGR00030">
    <property type="entry name" value="S21p"/>
    <property type="match status" value="1"/>
</dbReference>
<dbReference type="AlphaFoldDB" id="A0A2S8FPY2"/>
<evidence type="ECO:0000313" key="8">
    <source>
        <dbReference type="Proteomes" id="UP000238322"/>
    </source>
</evidence>
<gene>
    <name evidence="5 7" type="primary">rpsU</name>
    <name evidence="7" type="ORF">C5Y83_11825</name>
</gene>
<comment type="caution">
    <text evidence="7">The sequence shown here is derived from an EMBL/GenBank/DDBJ whole genome shotgun (WGS) entry which is preliminary data.</text>
</comment>
<dbReference type="RefSeq" id="WP_105329947.1">
    <property type="nucleotide sequence ID" value="NZ_PUHY01000010.1"/>
</dbReference>
<sequence>MTSKIELQSNESIDSAVRRFHKQISTKFSRSWYKSRAGYYEKPSVRKRRKRRLAQINRRAHPKSNTLKMKMGRHWLYARKRPWP</sequence>
<comment type="similarity">
    <text evidence="1 5 6">Belongs to the bacterial ribosomal protein bS21 family.</text>
</comment>
<dbReference type="GO" id="GO:0006412">
    <property type="term" value="P:translation"/>
    <property type="evidence" value="ECO:0007669"/>
    <property type="project" value="UniProtKB-UniRule"/>
</dbReference>
<reference evidence="7 8" key="1">
    <citation type="submission" date="2018-02" db="EMBL/GenBank/DDBJ databases">
        <title>Comparative genomes isolates from brazilian mangrove.</title>
        <authorList>
            <person name="Araujo J.E."/>
            <person name="Taketani R.G."/>
            <person name="Silva M.C.P."/>
            <person name="Loureco M.V."/>
            <person name="Andreote F.D."/>
        </authorList>
    </citation>
    <scope>NUCLEOTIDE SEQUENCE [LARGE SCALE GENOMIC DNA]</scope>
    <source>
        <strain evidence="7 8">Hex-1 MGV</strain>
    </source>
</reference>
<dbReference type="InterPro" id="IPR001911">
    <property type="entry name" value="Ribosomal_bS21"/>
</dbReference>
<name>A0A2S8FPY2_9BACT</name>
<dbReference type="PRINTS" id="PR00976">
    <property type="entry name" value="RIBOSOMALS21"/>
</dbReference>
<dbReference type="GO" id="GO:0003735">
    <property type="term" value="F:structural constituent of ribosome"/>
    <property type="evidence" value="ECO:0007669"/>
    <property type="project" value="InterPro"/>
</dbReference>
<evidence type="ECO:0000256" key="1">
    <source>
        <dbReference type="ARBA" id="ARBA00006640"/>
    </source>
</evidence>
<dbReference type="OrthoDB" id="287163at2"/>
<evidence type="ECO:0000256" key="2">
    <source>
        <dbReference type="ARBA" id="ARBA00022980"/>
    </source>
</evidence>
<evidence type="ECO:0000256" key="5">
    <source>
        <dbReference type="HAMAP-Rule" id="MF_00358"/>
    </source>
</evidence>
<dbReference type="GO" id="GO:0005840">
    <property type="term" value="C:ribosome"/>
    <property type="evidence" value="ECO:0007669"/>
    <property type="project" value="UniProtKB-KW"/>
</dbReference>
<keyword evidence="2 5" id="KW-0689">Ribosomal protein</keyword>
<dbReference type="HAMAP" id="MF_00358">
    <property type="entry name" value="Ribosomal_bS21"/>
    <property type="match status" value="1"/>
</dbReference>
<dbReference type="Pfam" id="PF01165">
    <property type="entry name" value="Ribosomal_S21"/>
    <property type="match status" value="1"/>
</dbReference>
<dbReference type="GO" id="GO:1990904">
    <property type="term" value="C:ribonucleoprotein complex"/>
    <property type="evidence" value="ECO:0007669"/>
    <property type="project" value="UniProtKB-KW"/>
</dbReference>
<proteinExistence type="inferred from homology"/>
<evidence type="ECO:0000256" key="6">
    <source>
        <dbReference type="RuleBase" id="RU000667"/>
    </source>
</evidence>
<evidence type="ECO:0000256" key="3">
    <source>
        <dbReference type="ARBA" id="ARBA00023274"/>
    </source>
</evidence>
<accession>A0A2S8FPY2</accession>
<protein>
    <recommendedName>
        <fullName evidence="4 5">Small ribosomal subunit protein bS21</fullName>
    </recommendedName>
</protein>
<dbReference type="EMBL" id="PUHY01000010">
    <property type="protein sequence ID" value="PQO34218.1"/>
    <property type="molecule type" value="Genomic_DNA"/>
</dbReference>
<evidence type="ECO:0000313" key="7">
    <source>
        <dbReference type="EMBL" id="PQO34218.1"/>
    </source>
</evidence>